<dbReference type="InterPro" id="IPR042099">
    <property type="entry name" value="ANL_N_sf"/>
</dbReference>
<dbReference type="SUPFAM" id="SSF56801">
    <property type="entry name" value="Acetyl-CoA synthetase-like"/>
    <property type="match status" value="1"/>
</dbReference>
<evidence type="ECO:0000313" key="3">
    <source>
        <dbReference type="EMBL" id="SFA57781.1"/>
    </source>
</evidence>
<reference evidence="3 4" key="1">
    <citation type="submission" date="2016-10" db="EMBL/GenBank/DDBJ databases">
        <authorList>
            <person name="de Groot N.N."/>
        </authorList>
    </citation>
    <scope>NUCLEOTIDE SEQUENCE [LARGE SCALE GENOMIC DNA]</scope>
    <source>
        <strain evidence="3 4">CGMCC 1.6117</strain>
    </source>
</reference>
<dbReference type="PANTHER" id="PTHR43201">
    <property type="entry name" value="ACYL-COA SYNTHETASE"/>
    <property type="match status" value="1"/>
</dbReference>
<sequence length="624" mass="68745">MDEIEIPPTTPENFRERAEWAASRTLTRYLPHKVEREDRADGTILLRSGYGLPEYVRCTGDWLHRWADEAPYRLAVAERDGPGWRNVTYADLLRFVRRTASALLARGMGADDCIVIMSGNGVDHLILSLAAQYVGVPVVPLAEQYSLIPEAHARLTYVLDKVRPRMAFVDDAARYAKALVLPELQGVEMVAGRVAKVGRDLTPMADFLSHDLHPGLEAAHAAVGPDTLAKIMFTSGSSSDPKGVLTTHRMLCVNQAQMSAVMPYLSDAPPRITDWLPWNHVFGGSHNVNMMLAHGGTLHVDSGKPTGRGFAETLANRDAYPGTLAFNVPVGYAMIADRLQQDRALRHRLLKDLDLIFYAGASLPQDVWDRIERAMIEVRGGLPMMASSWGLTETAPACVMVYEPIGRSGVIGVPLPGVELKLIPDDDMRCEIRVRGPNVMPGYYQDPERTAKAFDEEGFFITGDAVRFVDPLDMNRGLIFDGRVSEDFKLETGTWVQAGNLRMNVLKSLAGLVQDVVICGHDRGEVGLFVFPPPGTATEDNTTRGAVTDDGLKARIEERLRQLNAGVTGSAKRITRAIILAEPPSVEGHEITDKGSLNINKILTRRADLLERLYDNEDPALIRV</sequence>
<comment type="similarity">
    <text evidence="1">Belongs to the ATP-dependent AMP-binding enzyme family.</text>
</comment>
<proteinExistence type="inferred from homology"/>
<dbReference type="GO" id="GO:0006631">
    <property type="term" value="P:fatty acid metabolic process"/>
    <property type="evidence" value="ECO:0007669"/>
    <property type="project" value="TreeGrafter"/>
</dbReference>
<evidence type="ECO:0000256" key="1">
    <source>
        <dbReference type="ARBA" id="ARBA00006432"/>
    </source>
</evidence>
<dbReference type="Gene3D" id="3.40.50.12780">
    <property type="entry name" value="N-terminal domain of ligase-like"/>
    <property type="match status" value="1"/>
</dbReference>
<feature type="domain" description="AMP-dependent synthetase/ligase" evidence="2">
    <location>
        <begin position="64"/>
        <end position="444"/>
    </location>
</feature>
<dbReference type="AlphaFoldDB" id="A0A1I0U0W6"/>
<dbReference type="Pfam" id="PF00501">
    <property type="entry name" value="AMP-binding"/>
    <property type="match status" value="1"/>
</dbReference>
<dbReference type="GO" id="GO:0031956">
    <property type="term" value="F:medium-chain fatty acid-CoA ligase activity"/>
    <property type="evidence" value="ECO:0007669"/>
    <property type="project" value="TreeGrafter"/>
</dbReference>
<evidence type="ECO:0000313" key="4">
    <source>
        <dbReference type="Proteomes" id="UP000182312"/>
    </source>
</evidence>
<dbReference type="InterPro" id="IPR000873">
    <property type="entry name" value="AMP-dep_synth/lig_dom"/>
</dbReference>
<dbReference type="Proteomes" id="UP000182312">
    <property type="component" value="Unassembled WGS sequence"/>
</dbReference>
<dbReference type="OrthoDB" id="9803968at2"/>
<dbReference type="PANTHER" id="PTHR43201:SF8">
    <property type="entry name" value="ACYL-COA SYNTHETASE FAMILY MEMBER 3"/>
    <property type="match status" value="1"/>
</dbReference>
<dbReference type="PROSITE" id="PS00455">
    <property type="entry name" value="AMP_BINDING"/>
    <property type="match status" value="1"/>
</dbReference>
<gene>
    <name evidence="3" type="ORF">SAMN04487972_11852</name>
</gene>
<name>A0A1I0U0W6_9RHOB</name>
<evidence type="ECO:0000259" key="2">
    <source>
        <dbReference type="Pfam" id="PF00501"/>
    </source>
</evidence>
<protein>
    <submittedName>
        <fullName evidence="3">Feruloyl-CoA synthase</fullName>
    </submittedName>
</protein>
<dbReference type="RefSeq" id="WP_052081547.1">
    <property type="nucleotide sequence ID" value="NZ_FOJO01000018.1"/>
</dbReference>
<organism evidence="3 4">
    <name type="scientific">Paracoccus halophilus</name>
    <dbReference type="NCBI Taxonomy" id="376733"/>
    <lineage>
        <taxon>Bacteria</taxon>
        <taxon>Pseudomonadati</taxon>
        <taxon>Pseudomonadota</taxon>
        <taxon>Alphaproteobacteria</taxon>
        <taxon>Rhodobacterales</taxon>
        <taxon>Paracoccaceae</taxon>
        <taxon>Paracoccus</taxon>
    </lineage>
</organism>
<dbReference type="EMBL" id="FOJO01000018">
    <property type="protein sequence ID" value="SFA57781.1"/>
    <property type="molecule type" value="Genomic_DNA"/>
</dbReference>
<dbReference type="Pfam" id="PF23562">
    <property type="entry name" value="AMP-binding_C_3"/>
    <property type="match status" value="1"/>
</dbReference>
<dbReference type="InterPro" id="IPR020845">
    <property type="entry name" value="AMP-binding_CS"/>
</dbReference>
<accession>A0A1I0U0W6</accession>